<name>A0AA39GY15_9BILA</name>
<accession>A0AA39GY15</accession>
<dbReference type="EMBL" id="JAUCMV010000005">
    <property type="protein sequence ID" value="KAK0399592.1"/>
    <property type="molecule type" value="Genomic_DNA"/>
</dbReference>
<comment type="caution">
    <text evidence="2">The sequence shown here is derived from an EMBL/GenBank/DDBJ whole genome shotgun (WGS) entry which is preliminary data.</text>
</comment>
<dbReference type="Pfam" id="PF10551">
    <property type="entry name" value="MULE"/>
    <property type="match status" value="1"/>
</dbReference>
<gene>
    <name evidence="2" type="ORF">QR680_001171</name>
    <name evidence="3" type="ORF">QR680_003124</name>
</gene>
<proteinExistence type="predicted"/>
<feature type="domain" description="MULE transposase" evidence="1">
    <location>
        <begin position="345"/>
        <end position="438"/>
    </location>
</feature>
<evidence type="ECO:0000313" key="4">
    <source>
        <dbReference type="Proteomes" id="UP001175271"/>
    </source>
</evidence>
<dbReference type="EMBL" id="JAUCMV010000005">
    <property type="protein sequence ID" value="KAK0395201.1"/>
    <property type="molecule type" value="Genomic_DNA"/>
</dbReference>
<organism evidence="2 4">
    <name type="scientific">Steinernema hermaphroditum</name>
    <dbReference type="NCBI Taxonomy" id="289476"/>
    <lineage>
        <taxon>Eukaryota</taxon>
        <taxon>Metazoa</taxon>
        <taxon>Ecdysozoa</taxon>
        <taxon>Nematoda</taxon>
        <taxon>Chromadorea</taxon>
        <taxon>Rhabditida</taxon>
        <taxon>Tylenchina</taxon>
        <taxon>Panagrolaimomorpha</taxon>
        <taxon>Strongyloidoidea</taxon>
        <taxon>Steinernematidae</taxon>
        <taxon>Steinernema</taxon>
    </lineage>
</organism>
<dbReference type="Proteomes" id="UP001175271">
    <property type="component" value="Unassembled WGS sequence"/>
</dbReference>
<keyword evidence="4" id="KW-1185">Reference proteome</keyword>
<sequence>MMEIERVKSNCRSRKALLGAVPVPINLEEVRESFTAPRWNDRYYMFIALRTARKKRAKEVDDAKKVTEACKLRIEKAEILRLESTRPPAIPLPPPPIFLNERLVGLFQRIHTLACGAGSSDSDVDVQEIQGVQDEVLFYESSTKRTRTTENVGTGIFSFDDFSYRVERKLKKRPEYYSCRCIDRHCKGRAIINTTTKKGYIQHDHNHPRNYTDLEIRKFREKFEQEARQAATNPATSDRSVNRNVITELRSDLSDEAIANIPSSSSFTRFFQKRRQKIRSCLGDAEANIGDANLFEVPDRFRNFTTESTSEQFLIADINIADRGLRASVFMSSFGLRLLEKYRTIAFDGTFSIVPSHMLQLFTVHAFIDPTASLPVAYAIMSSKTTELYEMVFREIDGCLHHEKRPTRSMSDFERAAFTAAKNVWPAIDISLCSFHLGQSLHRFIQKEPTLLQRYANADDRASMRSLHSLTFVPVQHVYSYFCQLRTSQLKACRMYQSALGDQGLIQTVMFDQYLFPSPVYREFTINPAKGLRQLGPRQERLRHEEQLAALVNGFSLNELATDYLRKVSYHLASP</sequence>
<dbReference type="PANTHER" id="PTHR47160:SF10">
    <property type="entry name" value="MULE TRANSPOSASE DOMAIN-CONTAINING PROTEIN"/>
    <property type="match status" value="1"/>
</dbReference>
<dbReference type="InterPro" id="IPR018289">
    <property type="entry name" value="MULE_transposase_dom"/>
</dbReference>
<dbReference type="AlphaFoldDB" id="A0AA39GY15"/>
<evidence type="ECO:0000313" key="2">
    <source>
        <dbReference type="EMBL" id="KAK0395201.1"/>
    </source>
</evidence>
<evidence type="ECO:0000259" key="1">
    <source>
        <dbReference type="Pfam" id="PF10551"/>
    </source>
</evidence>
<evidence type="ECO:0000313" key="3">
    <source>
        <dbReference type="EMBL" id="KAK0399592.1"/>
    </source>
</evidence>
<dbReference type="Gene3D" id="2.20.25.240">
    <property type="match status" value="1"/>
</dbReference>
<reference evidence="2" key="1">
    <citation type="submission" date="2023-06" db="EMBL/GenBank/DDBJ databases">
        <title>Genomic analysis of the entomopathogenic nematode Steinernema hermaphroditum.</title>
        <authorList>
            <person name="Schwarz E.M."/>
            <person name="Heppert J.K."/>
            <person name="Baniya A."/>
            <person name="Schwartz H.T."/>
            <person name="Tan C.-H."/>
            <person name="Antoshechkin I."/>
            <person name="Sternberg P.W."/>
            <person name="Goodrich-Blair H."/>
            <person name="Dillman A.R."/>
        </authorList>
    </citation>
    <scope>NUCLEOTIDE SEQUENCE</scope>
    <source>
        <strain evidence="2">PS9179</strain>
        <tissue evidence="2">Whole animal</tissue>
    </source>
</reference>
<protein>
    <recommendedName>
        <fullName evidence="1">MULE transposase domain-containing protein</fullName>
    </recommendedName>
</protein>
<dbReference type="PANTHER" id="PTHR47160">
    <property type="entry name" value="PUTATIVE-RELATED"/>
    <property type="match status" value="1"/>
</dbReference>